<feature type="compositionally biased region" description="Low complexity" evidence="1">
    <location>
        <begin position="267"/>
        <end position="277"/>
    </location>
</feature>
<keyword evidence="3" id="KW-1185">Reference proteome</keyword>
<reference evidence="3" key="1">
    <citation type="journal article" date="2018" name="Nat. Microbiol.">
        <title>Leveraging single-cell genomics to expand the fungal tree of life.</title>
        <authorList>
            <person name="Ahrendt S.R."/>
            <person name="Quandt C.A."/>
            <person name="Ciobanu D."/>
            <person name="Clum A."/>
            <person name="Salamov A."/>
            <person name="Andreopoulos B."/>
            <person name="Cheng J.F."/>
            <person name="Woyke T."/>
            <person name="Pelin A."/>
            <person name="Henrissat B."/>
            <person name="Reynolds N.K."/>
            <person name="Benny G.L."/>
            <person name="Smith M.E."/>
            <person name="James T.Y."/>
            <person name="Grigoriev I.V."/>
        </authorList>
    </citation>
    <scope>NUCLEOTIDE SEQUENCE [LARGE SCALE GENOMIC DNA]</scope>
</reference>
<proteinExistence type="predicted"/>
<dbReference type="EMBL" id="ML002171">
    <property type="protein sequence ID" value="RKO82724.1"/>
    <property type="molecule type" value="Genomic_DNA"/>
</dbReference>
<protein>
    <submittedName>
        <fullName evidence="2">Uncharacterized protein</fullName>
    </submittedName>
</protein>
<dbReference type="AlphaFoldDB" id="A0A4P9VT97"/>
<evidence type="ECO:0000313" key="2">
    <source>
        <dbReference type="EMBL" id="RKO82724.1"/>
    </source>
</evidence>
<evidence type="ECO:0000313" key="3">
    <source>
        <dbReference type="Proteomes" id="UP000269721"/>
    </source>
</evidence>
<dbReference type="Proteomes" id="UP000269721">
    <property type="component" value="Unassembled WGS sequence"/>
</dbReference>
<name>A0A4P9VT97_9FUNG</name>
<accession>A0A4P9VT97</accession>
<evidence type="ECO:0000256" key="1">
    <source>
        <dbReference type="SAM" id="MobiDB-lite"/>
    </source>
</evidence>
<gene>
    <name evidence="2" type="ORF">BDK51DRAFT_41396</name>
</gene>
<feature type="region of interest" description="Disordered" evidence="1">
    <location>
        <begin position="241"/>
        <end position="297"/>
    </location>
</feature>
<sequence length="297" mass="31665">MLSSWCRSGRIAASIVTGIPLRLIPNTNNHLKSFKSFKSYSVSGIKTRRHACLDVLIAFEIRKVLPDILRAHALDRVKAQLLATRLCRPAAPAAAAPSTLPADTSSTTTSIVLAPDPEQDAAAVMLLMASSSKFPVLPGTGKLSSSTYHRSLCLKHSASAYTFTGAAVAACAGAEEVVEKDLEDYLPLEEGEGEEEEEDTADENLPPADELWEEFTANSLPPLCVVRMSATAAAPTLCTTPAPASPGHPLDDVPLAGYRSFRRSRHPPSSGSPGLRPRPFESGARWRGGACSNEGRF</sequence>
<organism evidence="2 3">
    <name type="scientific">Blyttiomyces helicus</name>
    <dbReference type="NCBI Taxonomy" id="388810"/>
    <lineage>
        <taxon>Eukaryota</taxon>
        <taxon>Fungi</taxon>
        <taxon>Fungi incertae sedis</taxon>
        <taxon>Chytridiomycota</taxon>
        <taxon>Chytridiomycota incertae sedis</taxon>
        <taxon>Chytridiomycetes</taxon>
        <taxon>Chytridiomycetes incertae sedis</taxon>
        <taxon>Blyttiomyces</taxon>
    </lineage>
</organism>